<dbReference type="CDD" id="cd00354">
    <property type="entry name" value="FBPase"/>
    <property type="match status" value="1"/>
</dbReference>
<dbReference type="GO" id="GO:0006000">
    <property type="term" value="P:fructose metabolic process"/>
    <property type="evidence" value="ECO:0007669"/>
    <property type="project" value="TreeGrafter"/>
</dbReference>
<dbReference type="RefSeq" id="WP_036539294.1">
    <property type="nucleotide sequence ID" value="NZ_BMLF01000002.1"/>
</dbReference>
<dbReference type="Proteomes" id="UP000649829">
    <property type="component" value="Unassembled WGS sequence"/>
</dbReference>
<feature type="domain" description="Fructose-1-6-bisphosphatase class I N-terminal" evidence="11">
    <location>
        <begin position="16"/>
        <end position="172"/>
    </location>
</feature>
<feature type="binding site" evidence="9">
    <location>
        <position position="100"/>
    </location>
    <ligand>
        <name>Mg(2+)</name>
        <dbReference type="ChEBI" id="CHEBI:18420"/>
        <label>2</label>
    </ligand>
</feature>
<dbReference type="GO" id="GO:0005986">
    <property type="term" value="P:sucrose biosynthetic process"/>
    <property type="evidence" value="ECO:0007669"/>
    <property type="project" value="TreeGrafter"/>
</dbReference>
<dbReference type="SUPFAM" id="SSF56655">
    <property type="entry name" value="Carbohydrate phosphatase"/>
    <property type="match status" value="1"/>
</dbReference>
<reference evidence="13" key="2">
    <citation type="submission" date="2020-09" db="EMBL/GenBank/DDBJ databases">
        <authorList>
            <person name="Sun Q."/>
            <person name="Zhou Y."/>
        </authorList>
    </citation>
    <scope>NUCLEOTIDE SEQUENCE</scope>
    <source>
        <strain evidence="13">CGMCC 1.6293</strain>
    </source>
</reference>
<comment type="caution">
    <text evidence="13">The sequence shown here is derived from an EMBL/GenBank/DDBJ whole genome shotgun (WGS) entry which is preliminary data.</text>
</comment>
<comment type="cofactor">
    <cofactor evidence="9">
        <name>Mg(2+)</name>
        <dbReference type="ChEBI" id="CHEBI:18420"/>
    </cofactor>
    <text evidence="9">Binds 2 magnesium ions per subunit.</text>
</comment>
<dbReference type="InterPro" id="IPR028343">
    <property type="entry name" value="FBPtase"/>
</dbReference>
<evidence type="ECO:0000313" key="13">
    <source>
        <dbReference type="EMBL" id="GGM03562.1"/>
    </source>
</evidence>
<dbReference type="EC" id="3.1.3.11" evidence="9"/>
<dbReference type="NCBIfam" id="NF006780">
    <property type="entry name" value="PRK09293.1-4"/>
    <property type="match status" value="1"/>
</dbReference>
<dbReference type="GO" id="GO:0042132">
    <property type="term" value="F:fructose 1,6-bisphosphate 1-phosphatase activity"/>
    <property type="evidence" value="ECO:0007669"/>
    <property type="project" value="UniProtKB-UniRule"/>
</dbReference>
<keyword evidence="14" id="KW-1185">Reference proteome</keyword>
<dbReference type="GO" id="GO:0006002">
    <property type="term" value="P:fructose 6-phosphate metabolic process"/>
    <property type="evidence" value="ECO:0007669"/>
    <property type="project" value="TreeGrafter"/>
</dbReference>
<feature type="binding site" evidence="9">
    <location>
        <position position="79"/>
    </location>
    <ligand>
        <name>Mg(2+)</name>
        <dbReference type="ChEBI" id="CHEBI:18420"/>
        <label>1</label>
    </ligand>
</feature>
<dbReference type="Gene3D" id="3.40.190.80">
    <property type="match status" value="1"/>
</dbReference>
<dbReference type="HAMAP" id="MF_01855">
    <property type="entry name" value="FBPase_class1"/>
    <property type="match status" value="1"/>
</dbReference>
<dbReference type="PRINTS" id="PR00115">
    <property type="entry name" value="F16BPHPHTASE"/>
</dbReference>
<evidence type="ECO:0000256" key="3">
    <source>
        <dbReference type="ARBA" id="ARBA00010941"/>
    </source>
</evidence>
<name>A0A917SYD0_9RHOB</name>
<dbReference type="InterPro" id="IPR000146">
    <property type="entry name" value="FBPase_class-1"/>
</dbReference>
<comment type="caution">
    <text evidence="9">Lacks conserved residue(s) required for the propagation of feature annotation.</text>
</comment>
<feature type="binding site" evidence="9">
    <location>
        <begin position="100"/>
        <end position="103"/>
    </location>
    <ligand>
        <name>substrate</name>
    </ligand>
</feature>
<comment type="subcellular location">
    <subcellularLocation>
        <location evidence="9">Cytoplasm</location>
    </subcellularLocation>
</comment>
<dbReference type="InterPro" id="IPR044015">
    <property type="entry name" value="FBPase_C_dom"/>
</dbReference>
<keyword evidence="7 9" id="KW-0460">Magnesium</keyword>
<dbReference type="PROSITE" id="PS00124">
    <property type="entry name" value="FBPASE"/>
    <property type="match status" value="1"/>
</dbReference>
<gene>
    <name evidence="13" type="primary">fbp1</name>
    <name evidence="9" type="synonym">fbp</name>
    <name evidence="13" type="ORF">GCM10011534_26690</name>
</gene>
<comment type="similarity">
    <text evidence="3 9 10">Belongs to the FBPase class 1 family.</text>
</comment>
<sequence>MPAIAPDHIPERLYPVIEALCATGVDVARTIARGPLGQSLAEGVGENTGGDQQKALDVMADEAFEKALGPAGVKFYASEEQEGVLTLGDGAFALAIDPLDGSSNIDVNVSIGTIFSIFEAEDGAEESFLRPASEQIAAGYIIYGPQTGMAVSFGDGTLMFVMDPETRVFELAEARMAIPAAAKEYSINAGYRRHWPDWVKSFVEECEAGKEGPRGKDYSFRWVASLVAETHRILTRGGTFLYTGDARPAYAEGRLRMVYEVAPMAMLIEQAGGMATDGKRPILSLTAEKLHGKQPFVFGCRDEVERVAELHG</sequence>
<dbReference type="AlphaFoldDB" id="A0A917SYD0"/>
<keyword evidence="8 9" id="KW-0119">Carbohydrate metabolism</keyword>
<evidence type="ECO:0000256" key="6">
    <source>
        <dbReference type="ARBA" id="ARBA00022801"/>
    </source>
</evidence>
<evidence type="ECO:0000256" key="5">
    <source>
        <dbReference type="ARBA" id="ARBA00022723"/>
    </source>
</evidence>
<feature type="binding site" evidence="9">
    <location>
        <position position="99"/>
    </location>
    <ligand>
        <name>Mg(2+)</name>
        <dbReference type="ChEBI" id="CHEBI:18420"/>
        <label>1</label>
    </ligand>
</feature>
<dbReference type="PIRSF" id="PIRSF500210">
    <property type="entry name" value="FBPtase"/>
    <property type="match status" value="1"/>
</dbReference>
<evidence type="ECO:0000259" key="12">
    <source>
        <dbReference type="Pfam" id="PF18913"/>
    </source>
</evidence>
<dbReference type="GO" id="GO:0006094">
    <property type="term" value="P:gluconeogenesis"/>
    <property type="evidence" value="ECO:0007669"/>
    <property type="project" value="UniProtKB-UniRule"/>
</dbReference>
<protein>
    <recommendedName>
        <fullName evidence="9">Fructose-1,6-bisphosphatase class 1</fullName>
        <shortName evidence="9">FBPase class 1</shortName>
        <ecNumber evidence="9">3.1.3.11</ecNumber>
    </recommendedName>
    <alternativeName>
        <fullName evidence="9">D-fructose-1,6-bisphosphate 1-phosphohydrolase class 1</fullName>
    </alternativeName>
</protein>
<evidence type="ECO:0000313" key="14">
    <source>
        <dbReference type="Proteomes" id="UP000649829"/>
    </source>
</evidence>
<dbReference type="GO" id="GO:0030388">
    <property type="term" value="P:fructose 1,6-bisphosphate metabolic process"/>
    <property type="evidence" value="ECO:0007669"/>
    <property type="project" value="TreeGrafter"/>
</dbReference>
<comment type="catalytic activity">
    <reaction evidence="1 9">
        <text>beta-D-fructose 1,6-bisphosphate + H2O = beta-D-fructose 6-phosphate + phosphate</text>
        <dbReference type="Rhea" id="RHEA:11064"/>
        <dbReference type="ChEBI" id="CHEBI:15377"/>
        <dbReference type="ChEBI" id="CHEBI:32966"/>
        <dbReference type="ChEBI" id="CHEBI:43474"/>
        <dbReference type="ChEBI" id="CHEBI:57634"/>
        <dbReference type="EC" id="3.1.3.11"/>
    </reaction>
</comment>
<evidence type="ECO:0000256" key="2">
    <source>
        <dbReference type="ARBA" id="ARBA00005215"/>
    </source>
</evidence>
<dbReference type="Gene3D" id="3.30.540.10">
    <property type="entry name" value="Fructose-1,6-Bisphosphatase, subunit A, domain 1"/>
    <property type="match status" value="1"/>
</dbReference>
<comment type="pathway">
    <text evidence="2">Carbohydrate biosynthesis; Calvin cycle.</text>
</comment>
<feature type="binding site" evidence="9">
    <location>
        <position position="97"/>
    </location>
    <ligand>
        <name>Mg(2+)</name>
        <dbReference type="ChEBI" id="CHEBI:18420"/>
        <label>2</label>
    </ligand>
</feature>
<dbReference type="InterPro" id="IPR020548">
    <property type="entry name" value="Fructose_bisphosphatase_AS"/>
</dbReference>
<reference evidence="13" key="1">
    <citation type="journal article" date="2014" name="Int. J. Syst. Evol. Microbiol.">
        <title>Complete genome sequence of Corynebacterium casei LMG S-19264T (=DSM 44701T), isolated from a smear-ripened cheese.</title>
        <authorList>
            <consortium name="US DOE Joint Genome Institute (JGI-PGF)"/>
            <person name="Walter F."/>
            <person name="Albersmeier A."/>
            <person name="Kalinowski J."/>
            <person name="Ruckert C."/>
        </authorList>
    </citation>
    <scope>NUCLEOTIDE SEQUENCE</scope>
    <source>
        <strain evidence="13">CGMCC 1.6293</strain>
    </source>
</reference>
<dbReference type="GO" id="GO:0005829">
    <property type="term" value="C:cytosol"/>
    <property type="evidence" value="ECO:0007669"/>
    <property type="project" value="TreeGrafter"/>
</dbReference>
<accession>A0A917SYD0</accession>
<evidence type="ECO:0000256" key="8">
    <source>
        <dbReference type="ARBA" id="ARBA00023277"/>
    </source>
</evidence>
<evidence type="ECO:0000256" key="7">
    <source>
        <dbReference type="ARBA" id="ARBA00022842"/>
    </source>
</evidence>
<feature type="domain" description="Fructose-1-6-bisphosphatase class 1 C-terminal" evidence="12">
    <location>
        <begin position="178"/>
        <end position="311"/>
    </location>
</feature>
<keyword evidence="4 9" id="KW-0963">Cytoplasm</keyword>
<keyword evidence="5 9" id="KW-0479">Metal-binding</keyword>
<evidence type="ECO:0000256" key="1">
    <source>
        <dbReference type="ARBA" id="ARBA00001273"/>
    </source>
</evidence>
<feature type="binding site" evidence="9">
    <location>
        <position position="188"/>
    </location>
    <ligand>
        <name>substrate</name>
    </ligand>
</feature>
<dbReference type="PIRSF" id="PIRSF000904">
    <property type="entry name" value="FBPtase_SBPase"/>
    <property type="match status" value="1"/>
</dbReference>
<dbReference type="InterPro" id="IPR033391">
    <property type="entry name" value="FBPase_N"/>
</dbReference>
<dbReference type="EMBL" id="BMLF01000002">
    <property type="protein sequence ID" value="GGM03562.1"/>
    <property type="molecule type" value="Genomic_DNA"/>
</dbReference>
<proteinExistence type="inferred from homology"/>
<feature type="binding site" evidence="9">
    <location>
        <position position="260"/>
    </location>
    <ligand>
        <name>Mg(2+)</name>
        <dbReference type="ChEBI" id="CHEBI:18420"/>
        <label>2</label>
    </ligand>
</feature>
<evidence type="ECO:0000256" key="10">
    <source>
        <dbReference type="RuleBase" id="RU000508"/>
    </source>
</evidence>
<keyword evidence="6 9" id="KW-0378">Hydrolase</keyword>
<evidence type="ECO:0000256" key="9">
    <source>
        <dbReference type="HAMAP-Rule" id="MF_01855"/>
    </source>
</evidence>
<evidence type="ECO:0000259" key="11">
    <source>
        <dbReference type="Pfam" id="PF00316"/>
    </source>
</evidence>
<organism evidence="13 14">
    <name type="scientific">Pseudooceanicola nanhaiensis</name>
    <dbReference type="NCBI Taxonomy" id="375761"/>
    <lineage>
        <taxon>Bacteria</taxon>
        <taxon>Pseudomonadati</taxon>
        <taxon>Pseudomonadota</taxon>
        <taxon>Alphaproteobacteria</taxon>
        <taxon>Rhodobacterales</taxon>
        <taxon>Paracoccaceae</taxon>
        <taxon>Pseudooceanicola</taxon>
    </lineage>
</organism>
<evidence type="ECO:0000256" key="4">
    <source>
        <dbReference type="ARBA" id="ARBA00022490"/>
    </source>
</evidence>
<comment type="subunit">
    <text evidence="9">Homotetramer.</text>
</comment>
<dbReference type="PANTHER" id="PTHR11556:SF35">
    <property type="entry name" value="SEDOHEPTULOSE-1,7-BISPHOSPHATASE, CHLOROPLASTIC"/>
    <property type="match status" value="1"/>
</dbReference>
<dbReference type="GO" id="GO:0000287">
    <property type="term" value="F:magnesium ion binding"/>
    <property type="evidence" value="ECO:0007669"/>
    <property type="project" value="UniProtKB-UniRule"/>
</dbReference>
<dbReference type="Pfam" id="PF18913">
    <property type="entry name" value="FBPase_C"/>
    <property type="match status" value="1"/>
</dbReference>
<dbReference type="PANTHER" id="PTHR11556">
    <property type="entry name" value="FRUCTOSE-1,6-BISPHOSPHATASE-RELATED"/>
    <property type="match status" value="1"/>
</dbReference>
<feature type="binding site" evidence="9">
    <location>
        <position position="97"/>
    </location>
    <ligand>
        <name>Mg(2+)</name>
        <dbReference type="ChEBI" id="CHEBI:18420"/>
        <label>1</label>
    </ligand>
</feature>
<dbReference type="Pfam" id="PF00316">
    <property type="entry name" value="FBPase"/>
    <property type="match status" value="1"/>
</dbReference>